<protein>
    <submittedName>
        <fullName evidence="6">GntR family transcriptional regulator</fullName>
    </submittedName>
</protein>
<evidence type="ECO:0000256" key="1">
    <source>
        <dbReference type="ARBA" id="ARBA00023015"/>
    </source>
</evidence>
<dbReference type="InterPro" id="IPR008920">
    <property type="entry name" value="TF_FadR/GntR_C"/>
</dbReference>
<name>A0A2M9CEN6_9CELL</name>
<dbReference type="PANTHER" id="PTHR43537:SF24">
    <property type="entry name" value="GLUCONATE OPERON TRANSCRIPTIONAL REPRESSOR"/>
    <property type="match status" value="1"/>
</dbReference>
<comment type="caution">
    <text evidence="6">The sequence shown here is derived from an EMBL/GenBank/DDBJ whole genome shotgun (WGS) entry which is preliminary data.</text>
</comment>
<accession>A0A2M9CEN6</accession>
<dbReference type="InterPro" id="IPR036388">
    <property type="entry name" value="WH-like_DNA-bd_sf"/>
</dbReference>
<dbReference type="SMART" id="SM00895">
    <property type="entry name" value="FCD"/>
    <property type="match status" value="1"/>
</dbReference>
<evidence type="ECO:0000259" key="5">
    <source>
        <dbReference type="PROSITE" id="PS50949"/>
    </source>
</evidence>
<dbReference type="GO" id="GO:0003700">
    <property type="term" value="F:DNA-binding transcription factor activity"/>
    <property type="evidence" value="ECO:0007669"/>
    <property type="project" value="InterPro"/>
</dbReference>
<evidence type="ECO:0000256" key="4">
    <source>
        <dbReference type="SAM" id="MobiDB-lite"/>
    </source>
</evidence>
<dbReference type="SUPFAM" id="SSF48008">
    <property type="entry name" value="GntR ligand-binding domain-like"/>
    <property type="match status" value="1"/>
</dbReference>
<keyword evidence="7" id="KW-1185">Reference proteome</keyword>
<dbReference type="SUPFAM" id="SSF46785">
    <property type="entry name" value="Winged helix' DNA-binding domain"/>
    <property type="match status" value="1"/>
</dbReference>
<dbReference type="Gene3D" id="1.10.10.10">
    <property type="entry name" value="Winged helix-like DNA-binding domain superfamily/Winged helix DNA-binding domain"/>
    <property type="match status" value="1"/>
</dbReference>
<dbReference type="InterPro" id="IPR011711">
    <property type="entry name" value="GntR_C"/>
</dbReference>
<reference evidence="6 7" key="1">
    <citation type="submission" date="2017-11" db="EMBL/GenBank/DDBJ databases">
        <title>Genomic Encyclopedia of Archaeal and Bacterial Type Strains, Phase II (KMG-II): From Individual Species to Whole Genera.</title>
        <authorList>
            <person name="Goeker M."/>
        </authorList>
    </citation>
    <scope>NUCLEOTIDE SEQUENCE [LARGE SCALE GENOMIC DNA]</scope>
    <source>
        <strain evidence="6 7">DSM 25478</strain>
    </source>
</reference>
<keyword evidence="2" id="KW-0238">DNA-binding</keyword>
<evidence type="ECO:0000256" key="3">
    <source>
        <dbReference type="ARBA" id="ARBA00023163"/>
    </source>
</evidence>
<proteinExistence type="predicted"/>
<organism evidence="6 7">
    <name type="scientific">Sediminihabitans luteus</name>
    <dbReference type="NCBI Taxonomy" id="1138585"/>
    <lineage>
        <taxon>Bacteria</taxon>
        <taxon>Bacillati</taxon>
        <taxon>Actinomycetota</taxon>
        <taxon>Actinomycetes</taxon>
        <taxon>Micrococcales</taxon>
        <taxon>Cellulomonadaceae</taxon>
        <taxon>Sediminihabitans</taxon>
    </lineage>
</organism>
<evidence type="ECO:0000256" key="2">
    <source>
        <dbReference type="ARBA" id="ARBA00023125"/>
    </source>
</evidence>
<keyword evidence="3" id="KW-0804">Transcription</keyword>
<dbReference type="InterPro" id="IPR036390">
    <property type="entry name" value="WH_DNA-bd_sf"/>
</dbReference>
<evidence type="ECO:0000313" key="7">
    <source>
        <dbReference type="Proteomes" id="UP000231693"/>
    </source>
</evidence>
<keyword evidence="1" id="KW-0805">Transcription regulation</keyword>
<feature type="region of interest" description="Disordered" evidence="4">
    <location>
        <begin position="221"/>
        <end position="275"/>
    </location>
</feature>
<dbReference type="RefSeq" id="WP_100423306.1">
    <property type="nucleotide sequence ID" value="NZ_PGFE01000003.1"/>
</dbReference>
<sequence>MTDATTQPVPRVTTQLAARRQSGARAVYEHLRDQIITGDLAPAERITEPVLAARLGVSRTPVREALRLLQAEALVEELATGGVRVAPLDADDLERVYDVRSRLEGLLAHDAAERATPDDVAALDRLVDLMDRVRDDEAEVLRIGAEFHARIETVAGNAWCSVLLRQIRGHVDRYRVLAAHGRVGGSAHVDEHRAVAAAIAAGDPENAEAVMRAHIEHSAATAERTLADPAISTRRPADPSPPPADPAISTRRPADPSPPTADPAISTRRPGDRGR</sequence>
<dbReference type="CDD" id="cd07377">
    <property type="entry name" value="WHTH_GntR"/>
    <property type="match status" value="1"/>
</dbReference>
<dbReference type="OrthoDB" id="8680240at2"/>
<gene>
    <name evidence="6" type="ORF">CLV28_2147</name>
</gene>
<dbReference type="PRINTS" id="PR00035">
    <property type="entry name" value="HTHGNTR"/>
</dbReference>
<dbReference type="Proteomes" id="UP000231693">
    <property type="component" value="Unassembled WGS sequence"/>
</dbReference>
<dbReference type="PANTHER" id="PTHR43537">
    <property type="entry name" value="TRANSCRIPTIONAL REGULATOR, GNTR FAMILY"/>
    <property type="match status" value="1"/>
</dbReference>
<dbReference type="EMBL" id="PGFE01000003">
    <property type="protein sequence ID" value="PJJ70315.1"/>
    <property type="molecule type" value="Genomic_DNA"/>
</dbReference>
<dbReference type="Gene3D" id="1.20.120.530">
    <property type="entry name" value="GntR ligand-binding domain-like"/>
    <property type="match status" value="1"/>
</dbReference>
<dbReference type="Pfam" id="PF07729">
    <property type="entry name" value="FCD"/>
    <property type="match status" value="1"/>
</dbReference>
<dbReference type="SMART" id="SM00345">
    <property type="entry name" value="HTH_GNTR"/>
    <property type="match status" value="1"/>
</dbReference>
<dbReference type="InterPro" id="IPR000524">
    <property type="entry name" value="Tscrpt_reg_HTH_GntR"/>
</dbReference>
<dbReference type="GO" id="GO:0003677">
    <property type="term" value="F:DNA binding"/>
    <property type="evidence" value="ECO:0007669"/>
    <property type="project" value="UniProtKB-KW"/>
</dbReference>
<dbReference type="Pfam" id="PF00392">
    <property type="entry name" value="GntR"/>
    <property type="match status" value="1"/>
</dbReference>
<feature type="domain" description="HTH gntR-type" evidence="5">
    <location>
        <begin position="21"/>
        <end position="88"/>
    </location>
</feature>
<evidence type="ECO:0000313" key="6">
    <source>
        <dbReference type="EMBL" id="PJJ70315.1"/>
    </source>
</evidence>
<dbReference type="AlphaFoldDB" id="A0A2M9CEN6"/>
<dbReference type="PROSITE" id="PS50949">
    <property type="entry name" value="HTH_GNTR"/>
    <property type="match status" value="1"/>
</dbReference>